<proteinExistence type="predicted"/>
<dbReference type="Gene3D" id="1.10.260.40">
    <property type="entry name" value="lambda repressor-like DNA-binding domains"/>
    <property type="match status" value="1"/>
</dbReference>
<evidence type="ECO:0000313" key="6">
    <source>
        <dbReference type="Proteomes" id="UP000734218"/>
    </source>
</evidence>
<keyword evidence="3" id="KW-0804">Transcription</keyword>
<dbReference type="Pfam" id="PF13377">
    <property type="entry name" value="Peripla_BP_3"/>
    <property type="match status" value="1"/>
</dbReference>
<protein>
    <submittedName>
        <fullName evidence="5">LacI family transcriptional regulator</fullName>
    </submittedName>
</protein>
<dbReference type="PROSITE" id="PS00356">
    <property type="entry name" value="HTH_LACI_1"/>
    <property type="match status" value="1"/>
</dbReference>
<dbReference type="CDD" id="cd01545">
    <property type="entry name" value="PBP1_SalR"/>
    <property type="match status" value="1"/>
</dbReference>
<feature type="domain" description="HTH lacI-type" evidence="4">
    <location>
        <begin position="13"/>
        <end position="67"/>
    </location>
</feature>
<keyword evidence="2" id="KW-0238">DNA-binding</keyword>
<dbReference type="InterPro" id="IPR028082">
    <property type="entry name" value="Peripla_BP_I"/>
</dbReference>
<keyword evidence="6" id="KW-1185">Reference proteome</keyword>
<evidence type="ECO:0000256" key="1">
    <source>
        <dbReference type="ARBA" id="ARBA00023015"/>
    </source>
</evidence>
<dbReference type="InterPro" id="IPR010982">
    <property type="entry name" value="Lambda_DNA-bd_dom_sf"/>
</dbReference>
<evidence type="ECO:0000313" key="5">
    <source>
        <dbReference type="EMBL" id="NJC34153.1"/>
    </source>
</evidence>
<dbReference type="Gene3D" id="3.40.50.2300">
    <property type="match status" value="2"/>
</dbReference>
<dbReference type="InterPro" id="IPR000843">
    <property type="entry name" value="HTH_LacI"/>
</dbReference>
<dbReference type="CDD" id="cd01392">
    <property type="entry name" value="HTH_LacI"/>
    <property type="match status" value="1"/>
</dbReference>
<dbReference type="PROSITE" id="PS50932">
    <property type="entry name" value="HTH_LACI_2"/>
    <property type="match status" value="1"/>
</dbReference>
<dbReference type="PRINTS" id="PR00036">
    <property type="entry name" value="HTHLACI"/>
</dbReference>
<dbReference type="RefSeq" id="WP_167954035.1">
    <property type="nucleotide sequence ID" value="NZ_JAATJE010000001.1"/>
</dbReference>
<reference evidence="5 6" key="1">
    <citation type="submission" date="2020-03" db="EMBL/GenBank/DDBJ databases">
        <title>Genomic Encyclopedia of Type Strains, Phase IV (KMG-IV): sequencing the most valuable type-strain genomes for metagenomic binning, comparative biology and taxonomic classification.</title>
        <authorList>
            <person name="Goeker M."/>
        </authorList>
    </citation>
    <scope>NUCLEOTIDE SEQUENCE [LARGE SCALE GENOMIC DNA]</scope>
    <source>
        <strain evidence="5 6">DSM 27651</strain>
    </source>
</reference>
<name>A0ABX0XLB1_9SPHN</name>
<dbReference type="PANTHER" id="PTHR30146:SF153">
    <property type="entry name" value="LACTOSE OPERON REPRESSOR"/>
    <property type="match status" value="1"/>
</dbReference>
<accession>A0ABX0XLB1</accession>
<dbReference type="Pfam" id="PF00356">
    <property type="entry name" value="LacI"/>
    <property type="match status" value="1"/>
</dbReference>
<dbReference type="SMART" id="SM00354">
    <property type="entry name" value="HTH_LACI"/>
    <property type="match status" value="1"/>
</dbReference>
<gene>
    <name evidence="5" type="ORF">GGR88_001627</name>
</gene>
<dbReference type="Proteomes" id="UP000734218">
    <property type="component" value="Unassembled WGS sequence"/>
</dbReference>
<evidence type="ECO:0000256" key="3">
    <source>
        <dbReference type="ARBA" id="ARBA00023163"/>
    </source>
</evidence>
<dbReference type="SUPFAM" id="SSF47413">
    <property type="entry name" value="lambda repressor-like DNA-binding domains"/>
    <property type="match status" value="1"/>
</dbReference>
<dbReference type="PANTHER" id="PTHR30146">
    <property type="entry name" value="LACI-RELATED TRANSCRIPTIONAL REPRESSOR"/>
    <property type="match status" value="1"/>
</dbReference>
<comment type="caution">
    <text evidence="5">The sequence shown here is derived from an EMBL/GenBank/DDBJ whole genome shotgun (WGS) entry which is preliminary data.</text>
</comment>
<sequence length="353" mass="37699">MTARTSRRRSTSPRISDVARMAGVSPMTVSRVINGEGSVRPQTREAVNEAIAALRYTPNPAARSLAGGEQLRIGLFYSNPSQGFLSEYLLGSLDQARTSDVQIIVERCDSEDMALDTARHLVGAGVDGVVLPPPLCECQPLLSFLAEAGVPTVTVATGGTETGAKAIGIDDRAAAAAMTRHVLSLGHRRIGFICGDPNLTASANRFEGFKDGLAEAGLELESELVVEGLFTYRSGLDAAERLLGLDEPPTAIISSNDDMAAATVAVAHRLGMDVPGDLTISGFDDTTLATAIWPELTTIRQPIAHMARLAITSLVARLRDRTGDWAQPQELLDYTLVRRQSDAPPRRRPRTSA</sequence>
<keyword evidence="1" id="KW-0805">Transcription regulation</keyword>
<dbReference type="SUPFAM" id="SSF53822">
    <property type="entry name" value="Periplasmic binding protein-like I"/>
    <property type="match status" value="1"/>
</dbReference>
<organism evidence="5 6">
    <name type="scientific">Sphingomonas jejuensis</name>
    <dbReference type="NCBI Taxonomy" id="904715"/>
    <lineage>
        <taxon>Bacteria</taxon>
        <taxon>Pseudomonadati</taxon>
        <taxon>Pseudomonadota</taxon>
        <taxon>Alphaproteobacteria</taxon>
        <taxon>Sphingomonadales</taxon>
        <taxon>Sphingomonadaceae</taxon>
        <taxon>Sphingomonas</taxon>
    </lineage>
</organism>
<dbReference type="InterPro" id="IPR046335">
    <property type="entry name" value="LacI/GalR-like_sensor"/>
</dbReference>
<evidence type="ECO:0000256" key="2">
    <source>
        <dbReference type="ARBA" id="ARBA00023125"/>
    </source>
</evidence>
<dbReference type="EMBL" id="JAATJE010000001">
    <property type="protein sequence ID" value="NJC34153.1"/>
    <property type="molecule type" value="Genomic_DNA"/>
</dbReference>
<evidence type="ECO:0000259" key="4">
    <source>
        <dbReference type="PROSITE" id="PS50932"/>
    </source>
</evidence>